<accession>A0ABU2YM44</accession>
<dbReference type="SUPFAM" id="SSF56935">
    <property type="entry name" value="Porins"/>
    <property type="match status" value="1"/>
</dbReference>
<evidence type="ECO:0000313" key="8">
    <source>
        <dbReference type="Proteomes" id="UP001259492"/>
    </source>
</evidence>
<comment type="caution">
    <text evidence="7">The sequence shown here is derived from an EMBL/GenBank/DDBJ whole genome shotgun (WGS) entry which is preliminary data.</text>
</comment>
<organism evidence="7 8">
    <name type="scientific">Microcosmobacter mediterraneus</name>
    <dbReference type="NCBI Taxonomy" id="3075607"/>
    <lineage>
        <taxon>Bacteria</taxon>
        <taxon>Pseudomonadati</taxon>
        <taxon>Bacteroidota</taxon>
        <taxon>Flavobacteriia</taxon>
        <taxon>Flavobacteriales</taxon>
        <taxon>Flavobacteriaceae</taxon>
        <taxon>Microcosmobacter</taxon>
    </lineage>
</organism>
<dbReference type="InterPro" id="IPR036942">
    <property type="entry name" value="Beta-barrel_TonB_sf"/>
</dbReference>
<comment type="subcellular location">
    <subcellularLocation>
        <location evidence="1">Cell outer membrane</location>
        <topology evidence="1">Multi-pass membrane protein</topology>
    </subcellularLocation>
</comment>
<keyword evidence="3" id="KW-1134">Transmembrane beta strand</keyword>
<name>A0ABU2YM44_9FLAO</name>
<keyword evidence="4" id="KW-0812">Transmembrane</keyword>
<dbReference type="PANTHER" id="PTHR30069:SF40">
    <property type="entry name" value="TONB-DEPENDENT RECEPTOR NMB0964-RELATED"/>
    <property type="match status" value="1"/>
</dbReference>
<reference evidence="7 8" key="1">
    <citation type="submission" date="2023-09" db="EMBL/GenBank/DDBJ databases">
        <authorList>
            <person name="Rey-Velasco X."/>
        </authorList>
    </citation>
    <scope>NUCLEOTIDE SEQUENCE [LARGE SCALE GENOMIC DNA]</scope>
    <source>
        <strain evidence="7 8">W332</strain>
    </source>
</reference>
<dbReference type="RefSeq" id="WP_311427997.1">
    <property type="nucleotide sequence ID" value="NZ_JAVRIA010000006.1"/>
</dbReference>
<evidence type="ECO:0000256" key="6">
    <source>
        <dbReference type="ARBA" id="ARBA00023237"/>
    </source>
</evidence>
<keyword evidence="8" id="KW-1185">Reference proteome</keyword>
<sequence length="574" mass="64351">MQHQIKYIIVFFLGSISVLAQERDKDTIDTQVVNVIKPYTPTISDAFKVKEVPTVNQDTTLKKRPVRYNIFSIPVASTFTPAKGKAADVEKEEPIKLFDNYASLGVGTYTTILGEVYLNHAINRTERVGGYFSHHSSAGGIENLLLDDNFSLTQLNANYSRKLRDYSWKVDLGFSRQVANWYGLPPVSFNQTTASMIDPEQVYSSFYAGGKLNFQDGIIKSGKVKFRRFYDSDDSGENRFIANTVLNIPIQGETINTEINVDYIGGNFNRTFNSNTELNYGNINVGLAPSYQLTQDDLTVNLGINMVYLNDTEASKNKFFIYPNITASYRLVNDLLIAFAGIEGGLIQNSYHDFVQTNPFVSPTLIVAPTDQRYNTSLGIKGKLSNAVSYKVSGHYIADEAKPLFRANSVLTGATEDYQYGNSFQVVYDDVKTFSIAGELNVDVNRNFTLGLKGEYFGYNTDTQAEAWNLPDIKGSAFIDVQIDRHWFAGASVFYVGERKDLYSELGSLTMPIDTVITLDSFIDANAHLGYRINDQFSAFVKGNNLFNQDAPRWQNFPVQGIQFLAGLTYQFDF</sequence>
<evidence type="ECO:0000313" key="7">
    <source>
        <dbReference type="EMBL" id="MDT0559234.1"/>
    </source>
</evidence>
<evidence type="ECO:0000256" key="4">
    <source>
        <dbReference type="ARBA" id="ARBA00022692"/>
    </source>
</evidence>
<keyword evidence="2" id="KW-0813">Transport</keyword>
<dbReference type="Gene3D" id="2.40.170.20">
    <property type="entry name" value="TonB-dependent receptor, beta-barrel domain"/>
    <property type="match status" value="1"/>
</dbReference>
<evidence type="ECO:0000256" key="5">
    <source>
        <dbReference type="ARBA" id="ARBA00023136"/>
    </source>
</evidence>
<evidence type="ECO:0000256" key="3">
    <source>
        <dbReference type="ARBA" id="ARBA00022452"/>
    </source>
</evidence>
<dbReference type="EMBL" id="JAVRIA010000006">
    <property type="protein sequence ID" value="MDT0559234.1"/>
    <property type="molecule type" value="Genomic_DNA"/>
</dbReference>
<keyword evidence="7" id="KW-0675">Receptor</keyword>
<evidence type="ECO:0000256" key="2">
    <source>
        <dbReference type="ARBA" id="ARBA00022448"/>
    </source>
</evidence>
<dbReference type="Proteomes" id="UP001259492">
    <property type="component" value="Unassembled WGS sequence"/>
</dbReference>
<evidence type="ECO:0000256" key="1">
    <source>
        <dbReference type="ARBA" id="ARBA00004571"/>
    </source>
</evidence>
<dbReference type="InterPro" id="IPR039426">
    <property type="entry name" value="TonB-dep_rcpt-like"/>
</dbReference>
<protein>
    <submittedName>
        <fullName evidence="7">TonB-dependent receptor</fullName>
    </submittedName>
</protein>
<dbReference type="PANTHER" id="PTHR30069">
    <property type="entry name" value="TONB-DEPENDENT OUTER MEMBRANE RECEPTOR"/>
    <property type="match status" value="1"/>
</dbReference>
<keyword evidence="5" id="KW-0472">Membrane</keyword>
<keyword evidence="6" id="KW-0998">Cell outer membrane</keyword>
<proteinExistence type="predicted"/>
<gene>
    <name evidence="7" type="ORF">RM697_11270</name>
</gene>